<dbReference type="NCBIfam" id="TIGR00594">
    <property type="entry name" value="polc"/>
    <property type="match status" value="1"/>
</dbReference>
<proteinExistence type="predicted"/>
<dbReference type="Pfam" id="PF07733">
    <property type="entry name" value="DNA_pol3_alpha"/>
    <property type="match status" value="1"/>
</dbReference>
<feature type="domain" description="DNA polymerase III alpha subunit finger" evidence="9">
    <location>
        <begin position="485"/>
        <end position="648"/>
    </location>
</feature>
<dbReference type="InterPro" id="IPR040982">
    <property type="entry name" value="DNA_pol3_finger"/>
</dbReference>
<evidence type="ECO:0000256" key="4">
    <source>
        <dbReference type="ARBA" id="ARBA00022705"/>
    </source>
</evidence>
<evidence type="ECO:0000256" key="2">
    <source>
        <dbReference type="ARBA" id="ARBA00022679"/>
    </source>
</evidence>
<dbReference type="EMBL" id="LAZR01012969">
    <property type="protein sequence ID" value="KKM24220.1"/>
    <property type="molecule type" value="Genomic_DNA"/>
</dbReference>
<evidence type="ECO:0000256" key="5">
    <source>
        <dbReference type="ARBA" id="ARBA00022932"/>
    </source>
</evidence>
<comment type="caution">
    <text evidence="10">The sequence shown here is derived from an EMBL/GenBank/DDBJ whole genome shotgun (WGS) entry which is preliminary data.</text>
</comment>
<feature type="domain" description="DNA polymerase helix-hairpin-helix motif" evidence="8">
    <location>
        <begin position="722"/>
        <end position="809"/>
    </location>
</feature>
<gene>
    <name evidence="10" type="ORF">LCGC14_1607270</name>
</gene>
<sequence>MICLSGPANSSLSHAILNSTTDEIEKEISWFLDVFKDDFYFEIELHQMSEDDIEKDQMKKEAWIYQKLTSFVEKEKKLKDEFLKYSDKYNIKCVATNDVHYEKGSDWKGHEILLNIASNIPCEIWERDSKGIPRYKIANPKRKTYPSHEYYFKSPDQMQKLFEGSEISLKNTIEVADKCNFSFDLKTKHYPVFYPPDLKETDDRAKKAEEYLWKLCIDAIDKRYSDDKLKNVKEKFPDEDPKAIIDKRLKHEFELISSKGMCDYFLIVYDFISWAKNKNIPVGPGRGSAAGSIVSYLIGITDIEPLRFNLFFERFINPERIAYPDIDVDICMDRRSEVIDYTVQKYGKEKVAQIITFGTMKAKMAIKDVGRVLSVPLSHVNNIAKLVPEDPNMTLEKAIQIDPELKQMYEKDKDAKRIIDIAKTIEGSIRNTSTHAAGIIISAKPLTDNIPICIAKDSEMAVTQYSMKPVEAIGLLKIDFLGLKTLTCIQKACALVEKNTGRKIDWENLPLDDKPTFDLLNKGKTLGIFQLESQGIQALAKHLHIDVFEEIIAVEALYRPGPMDMIPSFINRKHGKEKIEIDHPLMKDILKETYGVMIYQEQVMQIASTLAGFSLGEGDVLRRAMGKKDLKEMTNQRQKFVLGAKKNGIDERVSQNIFNKIEKFASYGFNKSHATAYAFISYVTAYFKANYTKEWLAALMTCDRYDLSKVAKFIRECKSLNIAILPPSVNEAEDEFISTKDGIRFAMSAIKGIGSNVVEAIVEERNKNGSYQNLFDFIKRIDKSKVGKKNIELLIDSGGFDFSTWTRAEMKISVEKMYDQATKEQADKEKGVMNLF</sequence>
<dbReference type="InterPro" id="IPR029460">
    <property type="entry name" value="DNAPol_HHH"/>
</dbReference>
<accession>A0A0F9L9F2</accession>
<evidence type="ECO:0000259" key="7">
    <source>
        <dbReference type="Pfam" id="PF07733"/>
    </source>
</evidence>
<evidence type="ECO:0000313" key="10">
    <source>
        <dbReference type="EMBL" id="KKM24220.1"/>
    </source>
</evidence>
<dbReference type="Gene3D" id="3.20.20.140">
    <property type="entry name" value="Metal-dependent hydrolases"/>
    <property type="match status" value="1"/>
</dbReference>
<feature type="domain" description="Bacterial DNA polymerase III alpha subunit NTPase" evidence="7">
    <location>
        <begin position="211"/>
        <end position="482"/>
    </location>
</feature>
<keyword evidence="2" id="KW-0808">Transferase</keyword>
<dbReference type="Gene3D" id="1.10.10.1600">
    <property type="entry name" value="Bacterial DNA polymerase III alpha subunit, thumb domain"/>
    <property type="match status" value="1"/>
</dbReference>
<organism evidence="10">
    <name type="scientific">marine sediment metagenome</name>
    <dbReference type="NCBI Taxonomy" id="412755"/>
    <lineage>
        <taxon>unclassified sequences</taxon>
        <taxon>metagenomes</taxon>
        <taxon>ecological metagenomes</taxon>
    </lineage>
</organism>
<evidence type="ECO:0000256" key="3">
    <source>
        <dbReference type="ARBA" id="ARBA00022695"/>
    </source>
</evidence>
<dbReference type="NCBIfam" id="NF004226">
    <property type="entry name" value="PRK05673.1"/>
    <property type="match status" value="1"/>
</dbReference>
<evidence type="ECO:0000259" key="8">
    <source>
        <dbReference type="Pfam" id="PF14579"/>
    </source>
</evidence>
<keyword evidence="3" id="KW-0548">Nucleotidyltransferase</keyword>
<dbReference type="Pfam" id="PF14579">
    <property type="entry name" value="HHH_6"/>
    <property type="match status" value="1"/>
</dbReference>
<dbReference type="PANTHER" id="PTHR32294:SF0">
    <property type="entry name" value="DNA POLYMERASE III SUBUNIT ALPHA"/>
    <property type="match status" value="1"/>
</dbReference>
<dbReference type="InterPro" id="IPR004805">
    <property type="entry name" value="DnaE2/DnaE/PolC"/>
</dbReference>
<keyword evidence="5" id="KW-0239">DNA-directed DNA polymerase</keyword>
<dbReference type="GO" id="GO:0006260">
    <property type="term" value="P:DNA replication"/>
    <property type="evidence" value="ECO:0007669"/>
    <property type="project" value="UniProtKB-KW"/>
</dbReference>
<protein>
    <recommendedName>
        <fullName evidence="1">DNA-directed DNA polymerase</fullName>
        <ecNumber evidence="1">2.7.7.7</ecNumber>
    </recommendedName>
</protein>
<dbReference type="Pfam" id="PF17657">
    <property type="entry name" value="DNA_pol3_finger"/>
    <property type="match status" value="1"/>
</dbReference>
<dbReference type="InterPro" id="IPR011708">
    <property type="entry name" value="DNA_pol3_alpha_NTPase_dom"/>
</dbReference>
<dbReference type="PANTHER" id="PTHR32294">
    <property type="entry name" value="DNA POLYMERASE III SUBUNIT ALPHA"/>
    <property type="match status" value="1"/>
</dbReference>
<reference evidence="10" key="1">
    <citation type="journal article" date="2015" name="Nature">
        <title>Complex archaea that bridge the gap between prokaryotes and eukaryotes.</title>
        <authorList>
            <person name="Spang A."/>
            <person name="Saw J.H."/>
            <person name="Jorgensen S.L."/>
            <person name="Zaremba-Niedzwiedzka K."/>
            <person name="Martijn J."/>
            <person name="Lind A.E."/>
            <person name="van Eijk R."/>
            <person name="Schleper C."/>
            <person name="Guy L."/>
            <person name="Ettema T.J."/>
        </authorList>
    </citation>
    <scope>NUCLEOTIDE SEQUENCE</scope>
</reference>
<dbReference type="AlphaFoldDB" id="A0A0F9L9F2"/>
<dbReference type="InterPro" id="IPR041931">
    <property type="entry name" value="DNA_pol3_alpha_thumb_dom"/>
</dbReference>
<evidence type="ECO:0000256" key="1">
    <source>
        <dbReference type="ARBA" id="ARBA00012417"/>
    </source>
</evidence>
<comment type="catalytic activity">
    <reaction evidence="6">
        <text>DNA(n) + a 2'-deoxyribonucleoside 5'-triphosphate = DNA(n+1) + diphosphate</text>
        <dbReference type="Rhea" id="RHEA:22508"/>
        <dbReference type="Rhea" id="RHEA-COMP:17339"/>
        <dbReference type="Rhea" id="RHEA-COMP:17340"/>
        <dbReference type="ChEBI" id="CHEBI:33019"/>
        <dbReference type="ChEBI" id="CHEBI:61560"/>
        <dbReference type="ChEBI" id="CHEBI:173112"/>
        <dbReference type="EC" id="2.7.7.7"/>
    </reaction>
</comment>
<evidence type="ECO:0000259" key="9">
    <source>
        <dbReference type="Pfam" id="PF17657"/>
    </source>
</evidence>
<feature type="non-terminal residue" evidence="10">
    <location>
        <position position="836"/>
    </location>
</feature>
<dbReference type="EC" id="2.7.7.7" evidence="1"/>
<dbReference type="GO" id="GO:0003887">
    <property type="term" value="F:DNA-directed DNA polymerase activity"/>
    <property type="evidence" value="ECO:0007669"/>
    <property type="project" value="UniProtKB-KW"/>
</dbReference>
<evidence type="ECO:0000256" key="6">
    <source>
        <dbReference type="ARBA" id="ARBA00049244"/>
    </source>
</evidence>
<dbReference type="GO" id="GO:0008408">
    <property type="term" value="F:3'-5' exonuclease activity"/>
    <property type="evidence" value="ECO:0007669"/>
    <property type="project" value="InterPro"/>
</dbReference>
<keyword evidence="4" id="KW-0235">DNA replication</keyword>
<dbReference type="Gene3D" id="1.10.150.870">
    <property type="match status" value="1"/>
</dbReference>
<name>A0A0F9L9F2_9ZZZZ</name>